<proteinExistence type="predicted"/>
<feature type="chain" id="PRO_5014160013" description="Secreted peptide" evidence="2">
    <location>
        <begin position="24"/>
        <end position="95"/>
    </location>
</feature>
<sequence>MITHCCSVLLCFVLLAVFHLAFPDRSICLLCSTFFCLLSDKVVFFSFLFSYYPVVGVASPLPFFAVTSPLILLFSDSLVCVTASAVLFPLSPGFT</sequence>
<name>A0A2I2FLH1_ASPCN</name>
<evidence type="ECO:0000256" key="1">
    <source>
        <dbReference type="SAM" id="Phobius"/>
    </source>
</evidence>
<keyword evidence="1" id="KW-1133">Transmembrane helix</keyword>
<feature type="signal peptide" evidence="2">
    <location>
        <begin position="1"/>
        <end position="23"/>
    </location>
</feature>
<keyword evidence="1" id="KW-0812">Transmembrane</keyword>
<keyword evidence="1" id="KW-0472">Membrane</keyword>
<dbReference type="AlphaFoldDB" id="A0A2I2FLH1"/>
<keyword evidence="4" id="KW-1185">Reference proteome</keyword>
<evidence type="ECO:0000313" key="4">
    <source>
        <dbReference type="Proteomes" id="UP000234585"/>
    </source>
</evidence>
<protein>
    <recommendedName>
        <fullName evidence="5">Secreted peptide</fullName>
    </recommendedName>
</protein>
<dbReference type="RefSeq" id="XP_024675483.1">
    <property type="nucleotide sequence ID" value="XM_024820821.1"/>
</dbReference>
<reference evidence="3 4" key="1">
    <citation type="submission" date="2017-12" db="EMBL/GenBank/DDBJ databases">
        <authorList>
            <consortium name="DOE Joint Genome Institute"/>
            <person name="Haridas S."/>
            <person name="Kjaerbolling I."/>
            <person name="Vesth T.C."/>
            <person name="Frisvad J.C."/>
            <person name="Nybo J.L."/>
            <person name="Theobald S."/>
            <person name="Kuo A."/>
            <person name="Bowyer P."/>
            <person name="Matsuda Y."/>
            <person name="Mondo S."/>
            <person name="Lyhne E.K."/>
            <person name="Kogle M.E."/>
            <person name="Clum A."/>
            <person name="Lipzen A."/>
            <person name="Salamov A."/>
            <person name="Ngan C.Y."/>
            <person name="Daum C."/>
            <person name="Chiniquy J."/>
            <person name="Barry K."/>
            <person name="LaButti K."/>
            <person name="Simmons B.A."/>
            <person name="Magnuson J.K."/>
            <person name="Mortensen U.H."/>
            <person name="Larsen T.O."/>
            <person name="Grigoriev I.V."/>
            <person name="Baker S.E."/>
            <person name="Andersen M.R."/>
            <person name="Nordberg H.P."/>
            <person name="Cantor M.N."/>
            <person name="Hua S.X."/>
        </authorList>
    </citation>
    <scope>NUCLEOTIDE SEQUENCE [LARGE SCALE GENOMIC DNA]</scope>
    <source>
        <strain evidence="3 4">CBS 102.13</strain>
    </source>
</reference>
<keyword evidence="2" id="KW-0732">Signal</keyword>
<evidence type="ECO:0008006" key="5">
    <source>
        <dbReference type="Google" id="ProtNLM"/>
    </source>
</evidence>
<evidence type="ECO:0000313" key="3">
    <source>
        <dbReference type="EMBL" id="PLB41471.1"/>
    </source>
</evidence>
<dbReference type="EMBL" id="KZ559120">
    <property type="protein sequence ID" value="PLB41471.1"/>
    <property type="molecule type" value="Genomic_DNA"/>
</dbReference>
<feature type="transmembrane region" description="Helical" evidence="1">
    <location>
        <begin position="70"/>
        <end position="90"/>
    </location>
</feature>
<accession>A0A2I2FLH1</accession>
<dbReference type="Proteomes" id="UP000234585">
    <property type="component" value="Unassembled WGS sequence"/>
</dbReference>
<organism evidence="3 4">
    <name type="scientific">Aspergillus candidus</name>
    <dbReference type="NCBI Taxonomy" id="41067"/>
    <lineage>
        <taxon>Eukaryota</taxon>
        <taxon>Fungi</taxon>
        <taxon>Dikarya</taxon>
        <taxon>Ascomycota</taxon>
        <taxon>Pezizomycotina</taxon>
        <taxon>Eurotiomycetes</taxon>
        <taxon>Eurotiomycetidae</taxon>
        <taxon>Eurotiales</taxon>
        <taxon>Aspergillaceae</taxon>
        <taxon>Aspergillus</taxon>
        <taxon>Aspergillus subgen. Circumdati</taxon>
    </lineage>
</organism>
<feature type="transmembrane region" description="Helical" evidence="1">
    <location>
        <begin position="42"/>
        <end position="63"/>
    </location>
</feature>
<gene>
    <name evidence="3" type="ORF">BDW47DRAFT_99124</name>
</gene>
<evidence type="ECO:0000256" key="2">
    <source>
        <dbReference type="SAM" id="SignalP"/>
    </source>
</evidence>
<dbReference type="GeneID" id="36527981"/>